<sequence>MAGAEACTSVMETKATRRPSSPACADICGPASRPALRMTELLISTRLGLMSDLDLRGVGAP</sequence>
<evidence type="ECO:0000256" key="1">
    <source>
        <dbReference type="SAM" id="MobiDB-lite"/>
    </source>
</evidence>
<evidence type="ECO:0000313" key="2">
    <source>
        <dbReference type="EMBL" id="KAG2630849.1"/>
    </source>
</evidence>
<accession>A0A8T0VGI2</accession>
<feature type="region of interest" description="Disordered" evidence="1">
    <location>
        <begin position="1"/>
        <end position="24"/>
    </location>
</feature>
<dbReference type="Proteomes" id="UP000823388">
    <property type="component" value="Chromosome 3K"/>
</dbReference>
<comment type="caution">
    <text evidence="2">The sequence shown here is derived from an EMBL/GenBank/DDBJ whole genome shotgun (WGS) entry which is preliminary data.</text>
</comment>
<keyword evidence="3" id="KW-1185">Reference proteome</keyword>
<reference evidence="2" key="1">
    <citation type="submission" date="2020-05" db="EMBL/GenBank/DDBJ databases">
        <title>WGS assembly of Panicum virgatum.</title>
        <authorList>
            <person name="Lovell J.T."/>
            <person name="Jenkins J."/>
            <person name="Shu S."/>
            <person name="Juenger T.E."/>
            <person name="Schmutz J."/>
        </authorList>
    </citation>
    <scope>NUCLEOTIDE SEQUENCE</scope>
    <source>
        <strain evidence="2">AP13</strain>
    </source>
</reference>
<dbReference type="EMBL" id="CM029041">
    <property type="protein sequence ID" value="KAG2630849.1"/>
    <property type="molecule type" value="Genomic_DNA"/>
</dbReference>
<name>A0A8T0VGI2_PANVG</name>
<dbReference type="AlphaFoldDB" id="A0A8T0VGI2"/>
<organism evidence="2 3">
    <name type="scientific">Panicum virgatum</name>
    <name type="common">Blackwell switchgrass</name>
    <dbReference type="NCBI Taxonomy" id="38727"/>
    <lineage>
        <taxon>Eukaryota</taxon>
        <taxon>Viridiplantae</taxon>
        <taxon>Streptophyta</taxon>
        <taxon>Embryophyta</taxon>
        <taxon>Tracheophyta</taxon>
        <taxon>Spermatophyta</taxon>
        <taxon>Magnoliopsida</taxon>
        <taxon>Liliopsida</taxon>
        <taxon>Poales</taxon>
        <taxon>Poaceae</taxon>
        <taxon>PACMAD clade</taxon>
        <taxon>Panicoideae</taxon>
        <taxon>Panicodae</taxon>
        <taxon>Paniceae</taxon>
        <taxon>Panicinae</taxon>
        <taxon>Panicum</taxon>
        <taxon>Panicum sect. Hiantes</taxon>
    </lineage>
</organism>
<evidence type="ECO:0000313" key="3">
    <source>
        <dbReference type="Proteomes" id="UP000823388"/>
    </source>
</evidence>
<gene>
    <name evidence="2" type="ORF">PVAP13_3KG553700</name>
</gene>
<proteinExistence type="predicted"/>
<protein>
    <submittedName>
        <fullName evidence="2">Uncharacterized protein</fullName>
    </submittedName>
</protein>